<dbReference type="EMBL" id="HG674574">
    <property type="protein sequence ID" value="CDJ39673.1"/>
    <property type="molecule type" value="Genomic_DNA"/>
</dbReference>
<dbReference type="Gene3D" id="3.40.50.300">
    <property type="entry name" value="P-loop containing nucleotide triphosphate hydrolases"/>
    <property type="match status" value="1"/>
</dbReference>
<keyword evidence="2" id="KW-0067">ATP-binding</keyword>
<dbReference type="AlphaFoldDB" id="U6KRX7"/>
<feature type="coiled-coil region" evidence="1">
    <location>
        <begin position="56"/>
        <end position="83"/>
    </location>
</feature>
<keyword evidence="3" id="KW-1185">Reference proteome</keyword>
<reference evidence="2" key="2">
    <citation type="submission" date="2013-10" db="EMBL/GenBank/DDBJ databases">
        <authorList>
            <person name="Aslett M."/>
        </authorList>
    </citation>
    <scope>NUCLEOTIDE SEQUENCE [LARGE SCALE GENOMIC DNA]</scope>
    <source>
        <strain evidence="2">Houghton</strain>
    </source>
</reference>
<evidence type="ECO:0000313" key="2">
    <source>
        <dbReference type="EMBL" id="CDJ39673.1"/>
    </source>
</evidence>
<dbReference type="GeneID" id="25256354"/>
<dbReference type="SUPFAM" id="SSF52540">
    <property type="entry name" value="P-loop containing nucleoside triphosphate hydrolases"/>
    <property type="match status" value="1"/>
</dbReference>
<reference evidence="2" key="1">
    <citation type="submission" date="2013-10" db="EMBL/GenBank/DDBJ databases">
        <title>Genomic analysis of the causative agents of coccidiosis in chickens.</title>
        <authorList>
            <person name="Reid A.J."/>
            <person name="Blake D."/>
            <person name="Billington K."/>
            <person name="Browne H."/>
            <person name="Dunn M."/>
            <person name="Hung S."/>
            <person name="Kawahara F."/>
            <person name="Miranda-Saavedra D."/>
            <person name="Mourier T."/>
            <person name="Nagra H."/>
            <person name="Otto T.D."/>
            <person name="Rawlings N."/>
            <person name="Sanchez A."/>
            <person name="Sanders M."/>
            <person name="Subramaniam C."/>
            <person name="Tay Y."/>
            <person name="Dear P."/>
            <person name="Doerig C."/>
            <person name="Gruber A."/>
            <person name="Parkinson J."/>
            <person name="Shirley M."/>
            <person name="Wan K.L."/>
            <person name="Berriman M."/>
            <person name="Tomley F."/>
            <person name="Pain A."/>
        </authorList>
    </citation>
    <scope>NUCLEOTIDE SEQUENCE [LARGE SCALE GENOMIC DNA]</scope>
    <source>
        <strain evidence="2">Houghton</strain>
    </source>
</reference>
<keyword evidence="2" id="KW-0547">Nucleotide-binding</keyword>
<dbReference type="GO" id="GO:0004386">
    <property type="term" value="F:helicase activity"/>
    <property type="evidence" value="ECO:0007669"/>
    <property type="project" value="UniProtKB-KW"/>
</dbReference>
<dbReference type="VEuPathDB" id="ToxoDB:ETH2_1048500"/>
<keyword evidence="1" id="KW-0175">Coiled coil</keyword>
<name>U6KRX7_EIMTE</name>
<organism evidence="2 3">
    <name type="scientific">Eimeria tenella</name>
    <name type="common">Coccidian parasite</name>
    <dbReference type="NCBI Taxonomy" id="5802"/>
    <lineage>
        <taxon>Eukaryota</taxon>
        <taxon>Sar</taxon>
        <taxon>Alveolata</taxon>
        <taxon>Apicomplexa</taxon>
        <taxon>Conoidasida</taxon>
        <taxon>Coccidia</taxon>
        <taxon>Eucoccidiorida</taxon>
        <taxon>Eimeriorina</taxon>
        <taxon>Eimeriidae</taxon>
        <taxon>Eimeria</taxon>
    </lineage>
</organism>
<keyword evidence="2" id="KW-0378">Hydrolase</keyword>
<evidence type="ECO:0000313" key="3">
    <source>
        <dbReference type="Proteomes" id="UP000030747"/>
    </source>
</evidence>
<proteinExistence type="predicted"/>
<accession>U6KRX7</accession>
<dbReference type="RefSeq" id="XP_013230428.1">
    <property type="nucleotide sequence ID" value="XM_013374974.1"/>
</dbReference>
<sequence length="142" mass="14828">MYFVESELLHCHCEGLLQEFVAVAAGKTLEERVLLLLGALEGPLRGLKTLVFCNTAATAKRVAELLQQKLQQQQQQQQQQREVLLFTAQLAPLARAKVLKKFCDASPSAAPAAAAAAAAAAAQAAAAAAPAAAPPTEAPASR</sequence>
<keyword evidence="2" id="KW-0347">Helicase</keyword>
<gene>
    <name evidence="2" type="ORF">ETH_00036565</name>
</gene>
<evidence type="ECO:0000256" key="1">
    <source>
        <dbReference type="SAM" id="Coils"/>
    </source>
</evidence>
<protein>
    <submittedName>
        <fullName evidence="2">RNA helicase, putative</fullName>
    </submittedName>
</protein>
<dbReference type="Proteomes" id="UP000030747">
    <property type="component" value="Unassembled WGS sequence"/>
</dbReference>
<dbReference type="InterPro" id="IPR027417">
    <property type="entry name" value="P-loop_NTPase"/>
</dbReference>
<dbReference type="VEuPathDB" id="ToxoDB:ETH_00036565"/>